<evidence type="ECO:0000313" key="1">
    <source>
        <dbReference type="EMBL" id="KAK9743652.1"/>
    </source>
</evidence>
<comment type="caution">
    <text evidence="1">The sequence shown here is derived from an EMBL/GenBank/DDBJ whole genome shotgun (WGS) entry which is preliminary data.</text>
</comment>
<proteinExistence type="predicted"/>
<name>A0AAW1MC41_POPJA</name>
<evidence type="ECO:0000313" key="2">
    <source>
        <dbReference type="Proteomes" id="UP001458880"/>
    </source>
</evidence>
<reference evidence="1 2" key="1">
    <citation type="journal article" date="2024" name="BMC Genomics">
        <title>De novo assembly and annotation of Popillia japonica's genome with initial clues to its potential as an invasive pest.</title>
        <authorList>
            <person name="Cucini C."/>
            <person name="Boschi S."/>
            <person name="Funari R."/>
            <person name="Cardaioli E."/>
            <person name="Iannotti N."/>
            <person name="Marturano G."/>
            <person name="Paoli F."/>
            <person name="Bruttini M."/>
            <person name="Carapelli A."/>
            <person name="Frati F."/>
            <person name="Nardi F."/>
        </authorList>
    </citation>
    <scope>NUCLEOTIDE SEQUENCE [LARGE SCALE GENOMIC DNA]</scope>
    <source>
        <strain evidence="1">DMR45628</strain>
    </source>
</reference>
<gene>
    <name evidence="1" type="ORF">QE152_g8444</name>
</gene>
<dbReference type="Proteomes" id="UP001458880">
    <property type="component" value="Unassembled WGS sequence"/>
</dbReference>
<dbReference type="AlphaFoldDB" id="A0AAW1MC41"/>
<protein>
    <submittedName>
        <fullName evidence="1">Uncharacterized protein</fullName>
    </submittedName>
</protein>
<organism evidence="1 2">
    <name type="scientific">Popillia japonica</name>
    <name type="common">Japanese beetle</name>
    <dbReference type="NCBI Taxonomy" id="7064"/>
    <lineage>
        <taxon>Eukaryota</taxon>
        <taxon>Metazoa</taxon>
        <taxon>Ecdysozoa</taxon>
        <taxon>Arthropoda</taxon>
        <taxon>Hexapoda</taxon>
        <taxon>Insecta</taxon>
        <taxon>Pterygota</taxon>
        <taxon>Neoptera</taxon>
        <taxon>Endopterygota</taxon>
        <taxon>Coleoptera</taxon>
        <taxon>Polyphaga</taxon>
        <taxon>Scarabaeiformia</taxon>
        <taxon>Scarabaeidae</taxon>
        <taxon>Rutelinae</taxon>
        <taxon>Popillia</taxon>
    </lineage>
</organism>
<sequence>MEPWMNCFVYEEFVPLRGSVGQLKSRGYGAVDELFRLRGIMTNRKPSEPDSAVRTPENVVRVKSKSSHRRWSMVNHWNCHYWASEKLRVRAAIVGGRW</sequence>
<accession>A0AAW1MC41</accession>
<dbReference type="EMBL" id="JASPKY010000067">
    <property type="protein sequence ID" value="KAK9743652.1"/>
    <property type="molecule type" value="Genomic_DNA"/>
</dbReference>
<keyword evidence="2" id="KW-1185">Reference proteome</keyword>